<keyword evidence="11" id="KW-0560">Oxidoreductase</keyword>
<dbReference type="PANTHER" id="PTHR47990">
    <property type="entry name" value="2-OXOGLUTARATE (2OG) AND FE(II)-DEPENDENT OXYGENASE SUPERFAMILY PROTEIN-RELATED"/>
    <property type="match status" value="1"/>
</dbReference>
<evidence type="ECO:0000259" key="12">
    <source>
        <dbReference type="PROSITE" id="PS51471"/>
    </source>
</evidence>
<dbReference type="InterPro" id="IPR050231">
    <property type="entry name" value="Iron_ascorbate_oxido_reductase"/>
</dbReference>
<dbReference type="PROSITE" id="PS51471">
    <property type="entry name" value="FE2OG_OXY"/>
    <property type="match status" value="1"/>
</dbReference>
<evidence type="ECO:0000313" key="13">
    <source>
        <dbReference type="EMBL" id="RKF13734.1"/>
    </source>
</evidence>
<name>A0A420E717_9ALTE</name>
<keyword evidence="14" id="KW-1185">Reference proteome</keyword>
<dbReference type="InterPro" id="IPR005123">
    <property type="entry name" value="Oxoglu/Fe-dep_dioxygenase_dom"/>
</dbReference>
<dbReference type="GO" id="GO:0102276">
    <property type="term" value="F:2-oxoglutarate oxygenase/decarboxylase (ethylene-forming) activity"/>
    <property type="evidence" value="ECO:0007669"/>
    <property type="project" value="UniProtKB-EC"/>
</dbReference>
<accession>A0A420E717</accession>
<dbReference type="EC" id="1.14.20.7" evidence="3"/>
<comment type="similarity">
    <text evidence="11">Belongs to the iron/ascorbate-dependent oxidoreductase family.</text>
</comment>
<evidence type="ECO:0000256" key="4">
    <source>
        <dbReference type="ARBA" id="ARBA00012531"/>
    </source>
</evidence>
<dbReference type="Gene3D" id="2.60.120.330">
    <property type="entry name" value="B-lactam Antibiotic, Isopenicillin N Synthase, Chain"/>
    <property type="match status" value="1"/>
</dbReference>
<evidence type="ECO:0000256" key="8">
    <source>
        <dbReference type="ARBA" id="ARBA00031282"/>
    </source>
</evidence>
<evidence type="ECO:0000313" key="14">
    <source>
        <dbReference type="Proteomes" id="UP000286482"/>
    </source>
</evidence>
<gene>
    <name evidence="13" type="ORF">DBZ36_18355</name>
</gene>
<protein>
    <recommendedName>
        <fullName evidence="5">2-oxoglutarate-dependent ethylene/succinate-forming enzyme</fullName>
        <ecNumber evidence="4">1.13.12.19</ecNumber>
        <ecNumber evidence="3">1.14.20.7</ecNumber>
    </recommendedName>
    <alternativeName>
        <fullName evidence="7">2-oxoglutarate dioxygenase (ethylene-forming)</fullName>
    </alternativeName>
    <alternativeName>
        <fullName evidence="8">2-oxoglutarate/L-arginine monooxygenase/decarboxylase (succinate-forming)</fullName>
    </alternativeName>
</protein>
<keyword evidence="11" id="KW-0479">Metal-binding</keyword>
<dbReference type="Pfam" id="PF03171">
    <property type="entry name" value="2OG-FeII_Oxy"/>
    <property type="match status" value="1"/>
</dbReference>
<comment type="catalytic activity">
    <reaction evidence="9">
        <text>2-oxoglutarate + O2 + 2 H(+) = ethene + 3 CO2 + H2O</text>
        <dbReference type="Rhea" id="RHEA:31523"/>
        <dbReference type="ChEBI" id="CHEBI:15377"/>
        <dbReference type="ChEBI" id="CHEBI:15378"/>
        <dbReference type="ChEBI" id="CHEBI:15379"/>
        <dbReference type="ChEBI" id="CHEBI:16526"/>
        <dbReference type="ChEBI" id="CHEBI:16810"/>
        <dbReference type="ChEBI" id="CHEBI:18153"/>
        <dbReference type="EC" id="1.13.12.19"/>
    </reaction>
</comment>
<dbReference type="Pfam" id="PF14226">
    <property type="entry name" value="DIOX_N"/>
    <property type="match status" value="1"/>
</dbReference>
<comment type="catalytic activity">
    <reaction evidence="10">
        <text>L-arginine + 2-oxoglutarate + O2 = guanidine + L-glutamate 5-semialdehyde + succinate + CO2</text>
        <dbReference type="Rhea" id="RHEA:31535"/>
        <dbReference type="ChEBI" id="CHEBI:15379"/>
        <dbReference type="ChEBI" id="CHEBI:16526"/>
        <dbReference type="ChEBI" id="CHEBI:16810"/>
        <dbReference type="ChEBI" id="CHEBI:30031"/>
        <dbReference type="ChEBI" id="CHEBI:30087"/>
        <dbReference type="ChEBI" id="CHEBI:32682"/>
        <dbReference type="ChEBI" id="CHEBI:58066"/>
        <dbReference type="EC" id="1.14.20.7"/>
    </reaction>
</comment>
<dbReference type="OrthoDB" id="21825at2"/>
<dbReference type="InterPro" id="IPR044861">
    <property type="entry name" value="IPNS-like_FE2OG_OXY"/>
</dbReference>
<dbReference type="SUPFAM" id="SSF51197">
    <property type="entry name" value="Clavaminate synthase-like"/>
    <property type="match status" value="1"/>
</dbReference>
<dbReference type="InterPro" id="IPR027443">
    <property type="entry name" value="IPNS-like_sf"/>
</dbReference>
<sequence length="323" mass="36921">MNYQLDELKFETTIGAQGGLDNSRKIPVIDVSDFEQRRQQISDELWKAATEVGFFQLSHHSIPLELVKNAFEQSRAFFGQDPLAKQALSLLAGENAGWEYKKQVRPSTGNADEKESYQITLPKMNALWPEQQQLPYFKSIFMDFEYQAWALGMDILSCFAEKLGMDRYFFSQAHDRASQHYQSTLRLLHYLPLQGAAKSGVWRAGAHTDFDCLTMVFQQDGESGLQACPGKDAQGQQLWTDVEARSDLITCNIGDMLMRWSDDQLKSTLHRVRMPNPDEGQKARHSIAFFCQANKNQMIQGPKKKYPAISAQDYIKQRLQANF</sequence>
<dbReference type="GO" id="GO:0046872">
    <property type="term" value="F:metal ion binding"/>
    <property type="evidence" value="ECO:0007669"/>
    <property type="project" value="UniProtKB-KW"/>
</dbReference>
<feature type="domain" description="Fe2OG dioxygenase" evidence="12">
    <location>
        <begin position="180"/>
        <end position="293"/>
    </location>
</feature>
<dbReference type="EMBL" id="RAQO01000010">
    <property type="protein sequence ID" value="RKF13734.1"/>
    <property type="molecule type" value="Genomic_DNA"/>
</dbReference>
<keyword evidence="11" id="KW-0408">Iron</keyword>
<comment type="pathway">
    <text evidence="2">Alkene biosynthesis; ethylene biosynthesis via 2-oxoglutarate.</text>
</comment>
<dbReference type="InterPro" id="IPR026992">
    <property type="entry name" value="DIOX_N"/>
</dbReference>
<evidence type="ECO:0000256" key="10">
    <source>
        <dbReference type="ARBA" id="ARBA00049359"/>
    </source>
</evidence>
<proteinExistence type="inferred from homology"/>
<dbReference type="GO" id="GO:0009693">
    <property type="term" value="P:ethylene biosynthetic process"/>
    <property type="evidence" value="ECO:0007669"/>
    <property type="project" value="UniProtKB-KW"/>
</dbReference>
<evidence type="ECO:0000256" key="6">
    <source>
        <dbReference type="ARBA" id="ARBA00022666"/>
    </source>
</evidence>
<evidence type="ECO:0000256" key="3">
    <source>
        <dbReference type="ARBA" id="ARBA00012293"/>
    </source>
</evidence>
<comment type="caution">
    <text evidence="13">The sequence shown here is derived from an EMBL/GenBank/DDBJ whole genome shotgun (WGS) entry which is preliminary data.</text>
</comment>
<evidence type="ECO:0000256" key="5">
    <source>
        <dbReference type="ARBA" id="ARBA00019045"/>
    </source>
</evidence>
<dbReference type="Proteomes" id="UP000286482">
    <property type="component" value="Unassembled WGS sequence"/>
</dbReference>
<dbReference type="AlphaFoldDB" id="A0A420E717"/>
<evidence type="ECO:0000256" key="2">
    <source>
        <dbReference type="ARBA" id="ARBA00004767"/>
    </source>
</evidence>
<evidence type="ECO:0000256" key="11">
    <source>
        <dbReference type="RuleBase" id="RU003682"/>
    </source>
</evidence>
<dbReference type="EC" id="1.13.12.19" evidence="4"/>
<dbReference type="RefSeq" id="WP_120356444.1">
    <property type="nucleotide sequence ID" value="NZ_RAQO01000010.1"/>
</dbReference>
<reference evidence="13 14" key="1">
    <citation type="submission" date="2018-09" db="EMBL/GenBank/DDBJ databases">
        <authorList>
            <person name="Wang Z."/>
        </authorList>
    </citation>
    <scope>NUCLEOTIDE SEQUENCE [LARGE SCALE GENOMIC DNA]</scope>
    <source>
        <strain evidence="13 14">ALS 81</strain>
    </source>
</reference>
<evidence type="ECO:0000256" key="7">
    <source>
        <dbReference type="ARBA" id="ARBA00031011"/>
    </source>
</evidence>
<comment type="cofactor">
    <cofactor evidence="1">
        <name>Fe(2+)</name>
        <dbReference type="ChEBI" id="CHEBI:29033"/>
    </cofactor>
</comment>
<evidence type="ECO:0000256" key="1">
    <source>
        <dbReference type="ARBA" id="ARBA00001954"/>
    </source>
</evidence>
<keyword evidence="6" id="KW-0266">Ethylene biosynthesis</keyword>
<evidence type="ECO:0000256" key="9">
    <source>
        <dbReference type="ARBA" id="ARBA00047725"/>
    </source>
</evidence>
<organism evidence="13 14">
    <name type="scientific">Alginatibacterium sediminis</name>
    <dbReference type="NCBI Taxonomy" id="2164068"/>
    <lineage>
        <taxon>Bacteria</taxon>
        <taxon>Pseudomonadati</taxon>
        <taxon>Pseudomonadota</taxon>
        <taxon>Gammaproteobacteria</taxon>
        <taxon>Alteromonadales</taxon>
        <taxon>Alteromonadaceae</taxon>
        <taxon>Alginatibacterium</taxon>
    </lineage>
</organism>